<dbReference type="AlphaFoldDB" id="A0A0D8ZVN3"/>
<keyword evidence="4" id="KW-0274">FAD</keyword>
<comment type="similarity">
    <text evidence="2">Belongs to the UbiH/COQ6 family.</text>
</comment>
<dbReference type="InterPro" id="IPR010971">
    <property type="entry name" value="UbiH/COQ6"/>
</dbReference>
<dbReference type="PRINTS" id="PR00420">
    <property type="entry name" value="RNGMNOXGNASE"/>
</dbReference>
<evidence type="ECO:0000256" key="3">
    <source>
        <dbReference type="ARBA" id="ARBA00022630"/>
    </source>
</evidence>
<evidence type="ECO:0000313" key="9">
    <source>
        <dbReference type="Proteomes" id="UP000032452"/>
    </source>
</evidence>
<dbReference type="Gene3D" id="3.50.50.60">
    <property type="entry name" value="FAD/NAD(P)-binding domain"/>
    <property type="match status" value="2"/>
</dbReference>
<comment type="cofactor">
    <cofactor evidence="1">
        <name>FAD</name>
        <dbReference type="ChEBI" id="CHEBI:57692"/>
    </cofactor>
</comment>
<evidence type="ECO:0000256" key="5">
    <source>
        <dbReference type="ARBA" id="ARBA00023002"/>
    </source>
</evidence>
<dbReference type="GO" id="GO:0004497">
    <property type="term" value="F:monooxygenase activity"/>
    <property type="evidence" value="ECO:0007669"/>
    <property type="project" value="UniProtKB-KW"/>
</dbReference>
<dbReference type="NCBIfam" id="TIGR01988">
    <property type="entry name" value="Ubi-OHases"/>
    <property type="match status" value="1"/>
</dbReference>
<evidence type="ECO:0000259" key="7">
    <source>
        <dbReference type="Pfam" id="PF01494"/>
    </source>
</evidence>
<dbReference type="GO" id="GO:0006744">
    <property type="term" value="P:ubiquinone biosynthetic process"/>
    <property type="evidence" value="ECO:0007669"/>
    <property type="project" value="InterPro"/>
</dbReference>
<organism evidence="8 9">
    <name type="scientific">Aliterella atlantica CENA595</name>
    <dbReference type="NCBI Taxonomy" id="1618023"/>
    <lineage>
        <taxon>Bacteria</taxon>
        <taxon>Bacillati</taxon>
        <taxon>Cyanobacteriota</taxon>
        <taxon>Cyanophyceae</taxon>
        <taxon>Chroococcidiopsidales</taxon>
        <taxon>Aliterellaceae</taxon>
        <taxon>Aliterella</taxon>
    </lineage>
</organism>
<dbReference type="Pfam" id="PF01494">
    <property type="entry name" value="FAD_binding_3"/>
    <property type="match status" value="1"/>
</dbReference>
<evidence type="ECO:0000313" key="8">
    <source>
        <dbReference type="EMBL" id="KJH72447.1"/>
    </source>
</evidence>
<dbReference type="EMBL" id="JYON01000005">
    <property type="protein sequence ID" value="KJH72447.1"/>
    <property type="molecule type" value="Genomic_DNA"/>
</dbReference>
<dbReference type="Proteomes" id="UP000032452">
    <property type="component" value="Unassembled WGS sequence"/>
</dbReference>
<dbReference type="PATRIC" id="fig|1618023.3.peg.2815"/>
<dbReference type="PANTHER" id="PTHR43876">
    <property type="entry name" value="UBIQUINONE BIOSYNTHESIS MONOOXYGENASE COQ6, MITOCHONDRIAL"/>
    <property type="match status" value="1"/>
</dbReference>
<evidence type="ECO:0000256" key="4">
    <source>
        <dbReference type="ARBA" id="ARBA00022827"/>
    </source>
</evidence>
<dbReference type="InterPro" id="IPR002938">
    <property type="entry name" value="FAD-bd"/>
</dbReference>
<dbReference type="GO" id="GO:0016705">
    <property type="term" value="F:oxidoreductase activity, acting on paired donors, with incorporation or reduction of molecular oxygen"/>
    <property type="evidence" value="ECO:0007669"/>
    <property type="project" value="InterPro"/>
</dbReference>
<evidence type="ECO:0000256" key="1">
    <source>
        <dbReference type="ARBA" id="ARBA00001974"/>
    </source>
</evidence>
<dbReference type="InterPro" id="IPR036188">
    <property type="entry name" value="FAD/NAD-bd_sf"/>
</dbReference>
<dbReference type="OrthoDB" id="9766816at2"/>
<proteinExistence type="inferred from homology"/>
<accession>A0A0D8ZVN3</accession>
<sequence length="416" mass="45919">MVLDQLKQPDSNPTEVDFDYDLAIAGGGIIGLTLACALKNSGLKVALIEAKPDSAAAAKGQAYAVHLLSGRIFAGIGVWDKMLPQVANFRHVCLSDGDYPGVVEFETADLNSDVLGYVAEHQALLKPLQDFVQECANVTYLCPAEVIETQYQSSGVEISLSINGELKIIRTRLIVAADGSKSRIRQAAGINTRGWQYWQSCIVAFVKPEKGHNNTAYERFWSSGPFAILPLPENRCRIVWTAPHAEAKALLALDDEQFLAELSKRAGDRIGKLQLEGDRFIFPVKLMQSDRYVMPRLALIGDAAHCCHPVGGQGLNMGIRDAAALAQVLQTAYIQGKDIGDLSTLKDYERWRQRENLTILGFTDLLDRMFSNNLLPIVLIRRLGLLMLRRVQPVKVFALKLMTGLKGRTPEIAQKF</sequence>
<comment type="caution">
    <text evidence="8">The sequence shown here is derived from an EMBL/GenBank/DDBJ whole genome shotgun (WGS) entry which is preliminary data.</text>
</comment>
<keyword evidence="5" id="KW-0560">Oxidoreductase</keyword>
<dbReference type="RefSeq" id="WP_045053867.1">
    <property type="nucleotide sequence ID" value="NZ_CAWMDP010000032.1"/>
</dbReference>
<keyword evidence="3" id="KW-0285">Flavoprotein</keyword>
<feature type="domain" description="FAD-binding" evidence="7">
    <location>
        <begin position="20"/>
        <end position="352"/>
    </location>
</feature>
<keyword evidence="9" id="KW-1185">Reference proteome</keyword>
<dbReference type="GO" id="GO:0071949">
    <property type="term" value="F:FAD binding"/>
    <property type="evidence" value="ECO:0007669"/>
    <property type="project" value="InterPro"/>
</dbReference>
<protein>
    <submittedName>
        <fullName evidence="8">2-octaprenyl-6-methoxyphenyl hydroxylase</fullName>
    </submittedName>
</protein>
<dbReference type="SUPFAM" id="SSF51905">
    <property type="entry name" value="FAD/NAD(P)-binding domain"/>
    <property type="match status" value="1"/>
</dbReference>
<evidence type="ECO:0000256" key="2">
    <source>
        <dbReference type="ARBA" id="ARBA00005349"/>
    </source>
</evidence>
<reference evidence="8 9" key="1">
    <citation type="submission" date="2015-02" db="EMBL/GenBank/DDBJ databases">
        <title>Draft genome of a novel marine cyanobacterium (Chroococcales) isolated from South Atlantic Ocean.</title>
        <authorList>
            <person name="Rigonato J."/>
            <person name="Alvarenga D.O."/>
            <person name="Branco L.H."/>
            <person name="Varani A.M."/>
            <person name="Brandini F.P."/>
            <person name="Fiore M.F."/>
        </authorList>
    </citation>
    <scope>NUCLEOTIDE SEQUENCE [LARGE SCALE GENOMIC DNA]</scope>
    <source>
        <strain evidence="8 9">CENA595</strain>
    </source>
</reference>
<dbReference type="GO" id="GO:0110142">
    <property type="term" value="C:ubiquinone biosynthesis complex"/>
    <property type="evidence" value="ECO:0007669"/>
    <property type="project" value="UniProtKB-ARBA"/>
</dbReference>
<keyword evidence="6" id="KW-0503">Monooxygenase</keyword>
<dbReference type="InterPro" id="IPR018168">
    <property type="entry name" value="Ubi_Hdrlase_CS"/>
</dbReference>
<gene>
    <name evidence="8" type="ORF">UH38_06655</name>
</gene>
<dbReference type="PROSITE" id="PS01304">
    <property type="entry name" value="UBIH"/>
    <property type="match status" value="1"/>
</dbReference>
<dbReference type="PANTHER" id="PTHR43876:SF7">
    <property type="entry name" value="UBIQUINONE BIOSYNTHESIS MONOOXYGENASE COQ6, MITOCHONDRIAL"/>
    <property type="match status" value="1"/>
</dbReference>
<dbReference type="FunFam" id="3.50.50.60:FF:000021">
    <property type="entry name" value="Ubiquinone biosynthesis monooxygenase COQ6"/>
    <property type="match status" value="1"/>
</dbReference>
<dbReference type="STRING" id="1618023.UH38_06655"/>
<dbReference type="NCBIfam" id="NF005612">
    <property type="entry name" value="PRK07364.1"/>
    <property type="match status" value="1"/>
</dbReference>
<name>A0A0D8ZVN3_9CYAN</name>
<evidence type="ECO:0000256" key="6">
    <source>
        <dbReference type="ARBA" id="ARBA00023033"/>
    </source>
</evidence>
<dbReference type="InterPro" id="IPR051205">
    <property type="entry name" value="UbiH/COQ6_monooxygenase"/>
</dbReference>